<evidence type="ECO:0000313" key="2">
    <source>
        <dbReference type="Proteomes" id="UP000002333"/>
    </source>
</evidence>
<reference evidence="2" key="2">
    <citation type="submission" date="2008-05" db="EMBL/GenBank/DDBJ databases">
        <title>Genome sequence of Clostridium botulinum Ba4 strain 657.</title>
        <authorList>
            <person name="Shrivastava S."/>
            <person name="Brown J.L."/>
            <person name="Bruce D."/>
            <person name="Detter C."/>
            <person name="Munk C."/>
            <person name="Smith L.A."/>
            <person name="Smith T.J."/>
            <person name="Sutton G."/>
            <person name="Brettin T.S."/>
        </authorList>
    </citation>
    <scope>NUCLEOTIDE SEQUENCE [LARGE SCALE GENOMIC DNA]</scope>
    <source>
        <strain evidence="2">657 / Type Ba4</strain>
    </source>
</reference>
<dbReference type="RefSeq" id="WP_012720737.1">
    <property type="nucleotide sequence ID" value="NC_012658.1"/>
</dbReference>
<dbReference type="KEGG" id="cbi:CLJ_B1466"/>
<organism evidence="1 2">
    <name type="scientific">Clostridium botulinum (strain 657 / Type Ba4)</name>
    <dbReference type="NCBI Taxonomy" id="515621"/>
    <lineage>
        <taxon>Bacteria</taxon>
        <taxon>Bacillati</taxon>
        <taxon>Bacillota</taxon>
        <taxon>Clostridia</taxon>
        <taxon>Eubacteriales</taxon>
        <taxon>Clostridiaceae</taxon>
        <taxon>Clostridium</taxon>
    </lineage>
</organism>
<dbReference type="Pfam" id="PF06475">
    <property type="entry name" value="Glycolipid_bind"/>
    <property type="match status" value="1"/>
</dbReference>
<dbReference type="InterPro" id="IPR009467">
    <property type="entry name" value="Glycolipid-bd_prot_put"/>
</dbReference>
<evidence type="ECO:0008006" key="3">
    <source>
        <dbReference type="Google" id="ProtNLM"/>
    </source>
</evidence>
<name>A0A3F3A0L5_CLOB6</name>
<evidence type="ECO:0000313" key="1">
    <source>
        <dbReference type="EMBL" id="ACQ52723.1"/>
    </source>
</evidence>
<accession>A0A3F3A0L5</accession>
<reference evidence="1 2" key="1">
    <citation type="journal article" date="2007" name="PLoS ONE">
        <title>Analysis of the neurotoxin complex genes in Clostridium botulinum A1-A4 and B1 strains: BoNT/A3, /Ba4 and /B1 clusters are located within plasmids.</title>
        <authorList>
            <person name="Smith T.J."/>
            <person name="Hill K.K."/>
            <person name="Foley B.T."/>
            <person name="Detter J.C."/>
            <person name="Munk A.C."/>
            <person name="Bruce D.C."/>
            <person name="Doggett N.A."/>
            <person name="Smith L.A."/>
            <person name="Marks J.D."/>
            <person name="Xie G."/>
            <person name="Brettin T.S."/>
        </authorList>
    </citation>
    <scope>NUCLEOTIDE SEQUENCE [LARGE SCALE GENOMIC DNA]</scope>
    <source>
        <strain evidence="2">657 / Type Ba4</strain>
    </source>
</reference>
<dbReference type="SUPFAM" id="SSF159275">
    <property type="entry name" value="PA1994-like"/>
    <property type="match status" value="1"/>
</dbReference>
<dbReference type="Proteomes" id="UP000002333">
    <property type="component" value="Chromosome"/>
</dbReference>
<proteinExistence type="predicted"/>
<dbReference type="AlphaFoldDB" id="A0A3F3A0L5"/>
<sequence>MVLIKEQNKAKMDVMWKKFNGIGLEHLFLLKDDESIKVNSVILTMKEDMPVRILYNIYCDLDWKVKKFDIQIFYDKHKNIILQSDGNGIWTTDTNELVEDLNGCIDIDISVTPFTNTIPIRRLLLNVGESKEIKVVYVDIYNYSLTPVRQRYTCLDSNLKGYKYKYENLNNGFIAEFFVDKEGFVIDYPNLFKRIYNIENQK</sequence>
<gene>
    <name evidence="1" type="ordered locus">CLJ_B1466</name>
</gene>
<dbReference type="EMBL" id="CP001083">
    <property type="protein sequence ID" value="ACQ52723.1"/>
    <property type="molecule type" value="Genomic_DNA"/>
</dbReference>
<protein>
    <recommendedName>
        <fullName evidence="3">Glycolipid-binding family protein</fullName>
    </recommendedName>
</protein>